<gene>
    <name evidence="4" type="ORF">UY02_C0002G0022</name>
</gene>
<dbReference type="EMBL" id="LCOK01000002">
    <property type="protein sequence ID" value="KKU77399.1"/>
    <property type="molecule type" value="Genomic_DNA"/>
</dbReference>
<reference evidence="4 5" key="1">
    <citation type="journal article" date="2015" name="Nature">
        <title>rRNA introns, odd ribosomes, and small enigmatic genomes across a large radiation of phyla.</title>
        <authorList>
            <person name="Brown C.T."/>
            <person name="Hug L.A."/>
            <person name="Thomas B.C."/>
            <person name="Sharon I."/>
            <person name="Castelle C.J."/>
            <person name="Singh A."/>
            <person name="Wilkins M.J."/>
            <person name="Williams K.H."/>
            <person name="Banfield J.F."/>
        </authorList>
    </citation>
    <scope>NUCLEOTIDE SEQUENCE [LARGE SCALE GENOMIC DNA]</scope>
</reference>
<dbReference type="InterPro" id="IPR036416">
    <property type="entry name" value="Pept_tRNA_hydro_sf"/>
</dbReference>
<dbReference type="PANTHER" id="PTHR17224:SF1">
    <property type="entry name" value="PEPTIDYL-TRNA HYDROLASE"/>
    <property type="match status" value="1"/>
</dbReference>
<sequence length="157" mass="17433">MKLKLIIGLGNPDKKYANSYHNVGFLFVDYLDKGIKSEVYMNESGKFVAKELKKAGAKPEELLLVHDDSDIGLGKYKLSFGRGAAGHHGVESAQAALKTKNFWRLRIGIRPIGPISPIGIIKPRKKAGEFVLKKISAEDKKILERVFEEVANGLKRD</sequence>
<dbReference type="Proteomes" id="UP000034682">
    <property type="component" value="Unassembled WGS sequence"/>
</dbReference>
<organism evidence="4 5">
    <name type="scientific">Candidatus Giovannonibacteria bacterium GW2011_GWB1_47_6b</name>
    <dbReference type="NCBI Taxonomy" id="1618655"/>
    <lineage>
        <taxon>Bacteria</taxon>
        <taxon>Candidatus Giovannoniibacteriota</taxon>
    </lineage>
</organism>
<evidence type="ECO:0000313" key="4">
    <source>
        <dbReference type="EMBL" id="KKU77399.1"/>
    </source>
</evidence>
<dbReference type="Gene3D" id="3.40.50.1470">
    <property type="entry name" value="Peptidyl-tRNA hydrolase"/>
    <property type="match status" value="2"/>
</dbReference>
<dbReference type="AlphaFoldDB" id="A0A0G1T6C7"/>
<comment type="caution">
    <text evidence="4">The sequence shown here is derived from an EMBL/GenBank/DDBJ whole genome shotgun (WGS) entry which is preliminary data.</text>
</comment>
<protein>
    <submittedName>
        <fullName evidence="4">Peptidyl-tRNA hydrolase</fullName>
    </submittedName>
</protein>
<proteinExistence type="predicted"/>
<evidence type="ECO:0000256" key="3">
    <source>
        <dbReference type="ARBA" id="ARBA00022884"/>
    </source>
</evidence>
<dbReference type="Pfam" id="PF01195">
    <property type="entry name" value="Pept_tRNA_hydro"/>
    <property type="match status" value="2"/>
</dbReference>
<accession>A0A0G1T6C7</accession>
<dbReference type="PANTHER" id="PTHR17224">
    <property type="entry name" value="PEPTIDYL-TRNA HYDROLASE"/>
    <property type="match status" value="1"/>
</dbReference>
<evidence type="ECO:0000313" key="5">
    <source>
        <dbReference type="Proteomes" id="UP000034682"/>
    </source>
</evidence>
<dbReference type="GO" id="GO:0004045">
    <property type="term" value="F:peptidyl-tRNA hydrolase activity"/>
    <property type="evidence" value="ECO:0007669"/>
    <property type="project" value="InterPro"/>
</dbReference>
<keyword evidence="3" id="KW-0694">RNA-binding</keyword>
<keyword evidence="2 4" id="KW-0378">Hydrolase</keyword>
<dbReference type="SUPFAM" id="SSF53178">
    <property type="entry name" value="Peptidyl-tRNA hydrolase-like"/>
    <property type="match status" value="1"/>
</dbReference>
<dbReference type="InterPro" id="IPR001328">
    <property type="entry name" value="Pept_tRNA_hydro"/>
</dbReference>
<name>A0A0G1T6C7_9BACT</name>
<evidence type="ECO:0000256" key="2">
    <source>
        <dbReference type="ARBA" id="ARBA00022801"/>
    </source>
</evidence>
<dbReference type="GO" id="GO:0000049">
    <property type="term" value="F:tRNA binding"/>
    <property type="evidence" value="ECO:0007669"/>
    <property type="project" value="UniProtKB-KW"/>
</dbReference>
<keyword evidence="1" id="KW-0820">tRNA-binding</keyword>
<evidence type="ECO:0000256" key="1">
    <source>
        <dbReference type="ARBA" id="ARBA00022555"/>
    </source>
</evidence>